<evidence type="ECO:0000313" key="3">
    <source>
        <dbReference type="EMBL" id="NLH35529.1"/>
    </source>
</evidence>
<organism evidence="3 4">
    <name type="scientific">Pseudolactococcus chungangensis</name>
    <dbReference type="NCBI Taxonomy" id="451457"/>
    <lineage>
        <taxon>Bacteria</taxon>
        <taxon>Bacillati</taxon>
        <taxon>Bacillota</taxon>
        <taxon>Bacilli</taxon>
        <taxon>Lactobacillales</taxon>
        <taxon>Streptococcaceae</taxon>
        <taxon>Pseudolactococcus</taxon>
    </lineage>
</organism>
<evidence type="ECO:0000259" key="2">
    <source>
        <dbReference type="Pfam" id="PF00534"/>
    </source>
</evidence>
<sequence length="474" mass="54649">MTKILFQSPGGGVLNGADMATKWQMKYLVDQGFEVGYIYSDKRALTEKFEAFLSDYKIQSFFLEYNWWMNQELEISDFQAVSEMIKIIEANDYDVAITATANIPQLALAAAFTQRPHIWLIHEYPEGEFAYTKAKYDFISQTSNRILTANQDLSEKIGHLINNQEKVSYFYPFSDANGQVIQKEELAPRLINVNAFTERKNNLELIEIFQKLQVDFPELELVFTGKSESDYGEKCQQYVLENGIKNVFFLNDFSNNWSNVRKNDIFVNPSTMETFSLTLVEALKFGIVTISATNQTANQMVKLGYLDARHHYQTRNIREAADKITDVLKNFQTYKDASIRLSKRVIEEQKLETITQNLKISIESVKENPSAFLHHLKTMTVSSGDGLSERLEVMQKQSKLLDERLEIIQEQSKTLDQRLKLIQKQSKTLDERMVTIQEQTSLLNERLAIIEQQEATINQVKNSIVGKVFLRGKL</sequence>
<evidence type="ECO:0000256" key="1">
    <source>
        <dbReference type="SAM" id="Coils"/>
    </source>
</evidence>
<evidence type="ECO:0000313" key="4">
    <source>
        <dbReference type="Proteomes" id="UP000559962"/>
    </source>
</evidence>
<keyword evidence="3" id="KW-0808">Transferase</keyword>
<protein>
    <submittedName>
        <fullName evidence="3">Glycosyltransferase</fullName>
    </submittedName>
</protein>
<dbReference type="InterPro" id="IPR001296">
    <property type="entry name" value="Glyco_trans_1"/>
</dbReference>
<dbReference type="PANTHER" id="PTHR12526">
    <property type="entry name" value="GLYCOSYLTRANSFERASE"/>
    <property type="match status" value="1"/>
</dbReference>
<dbReference type="Gene3D" id="3.40.50.2000">
    <property type="entry name" value="Glycogen Phosphorylase B"/>
    <property type="match status" value="2"/>
</dbReference>
<dbReference type="SUPFAM" id="SSF53756">
    <property type="entry name" value="UDP-Glycosyltransferase/glycogen phosphorylase"/>
    <property type="match status" value="1"/>
</dbReference>
<dbReference type="Pfam" id="PF00534">
    <property type="entry name" value="Glycos_transf_1"/>
    <property type="match status" value="1"/>
</dbReference>
<accession>A0A847J2F4</accession>
<feature type="coiled-coil region" evidence="1">
    <location>
        <begin position="391"/>
        <end position="425"/>
    </location>
</feature>
<gene>
    <name evidence="3" type="ORF">GX453_05835</name>
</gene>
<keyword evidence="1" id="KW-0175">Coiled coil</keyword>
<name>A0A847J2F4_9LACT</name>
<comment type="caution">
    <text evidence="3">The sequence shown here is derived from an EMBL/GenBank/DDBJ whole genome shotgun (WGS) entry which is preliminary data.</text>
</comment>
<dbReference type="AlphaFoldDB" id="A0A847J2F4"/>
<dbReference type="EMBL" id="JAAYVO010000075">
    <property type="protein sequence ID" value="NLH35529.1"/>
    <property type="molecule type" value="Genomic_DNA"/>
</dbReference>
<proteinExistence type="predicted"/>
<reference evidence="3 4" key="1">
    <citation type="journal article" date="2020" name="Biotechnol. Biofuels">
        <title>New insights from the biogas microbiome by comprehensive genome-resolved metagenomics of nearly 1600 species originating from multiple anaerobic digesters.</title>
        <authorList>
            <person name="Campanaro S."/>
            <person name="Treu L."/>
            <person name="Rodriguez-R L.M."/>
            <person name="Kovalovszki A."/>
            <person name="Ziels R.M."/>
            <person name="Maus I."/>
            <person name="Zhu X."/>
            <person name="Kougias P.G."/>
            <person name="Basile A."/>
            <person name="Luo G."/>
            <person name="Schluter A."/>
            <person name="Konstantinidis K.T."/>
            <person name="Angelidaki I."/>
        </authorList>
    </citation>
    <scope>NUCLEOTIDE SEQUENCE [LARGE SCALE GENOMIC DNA]</scope>
    <source>
        <strain evidence="3">AS27yjCOA_61</strain>
    </source>
</reference>
<dbReference type="GO" id="GO:0016757">
    <property type="term" value="F:glycosyltransferase activity"/>
    <property type="evidence" value="ECO:0007669"/>
    <property type="project" value="InterPro"/>
</dbReference>
<dbReference type="Proteomes" id="UP000559962">
    <property type="component" value="Unassembled WGS sequence"/>
</dbReference>
<feature type="domain" description="Glycosyl transferase family 1" evidence="2">
    <location>
        <begin position="182"/>
        <end position="336"/>
    </location>
</feature>